<dbReference type="AlphaFoldDB" id="A0A418XZ15"/>
<sequence length="536" mass="59364">MKADRLRRFIDLHAWLGMVSGLALFVAFFAGAINVFHHELHHWQESHHGHEQAAGPADPDHFLQQLITRFPASADRMYFLPDEDPGAMWFQPGEDGAAGEWRTAHASNFAEDGSFTQQPGSELADFVNELHYELGIPGNGGLINIGMTLMGFVAVLYGVALFSGLIIHWPKIRKELFALKHQGNLRRYWKNLHNLIGIISFPFHLIMSVTGAAMGLFTVMAIVLGLLVFGPQLQGVIQKETDVWPPVQSQGETLAMAPMADYLAAANNELPGMDVGWVEIRGYGDAAGWMDVAGSQPGFLGHHVHVVLDNTMKPLRISAPGERTFNFAAISPVYSLHFGDYGGVWVKLLYFAMGLLGSLLFVSGNILWCERRSDRVGPSRGSAFLLRLTLGLCFGVVSGIAFSFLVSKLLPYTPWAALVASAERQIFWWVLVVLVLWSLRASPLRFSGLWLRIMPFLYLAIPLAQVAVEGSHAWQEPDALLVNLVVVAVAACLWGVRAQFRKRLRLAEPHPLWVGKVTREHPKHLTETELENQGAS</sequence>
<keyword evidence="1" id="KW-0472">Membrane</keyword>
<feature type="transmembrane region" description="Helical" evidence="1">
    <location>
        <begin position="426"/>
        <end position="442"/>
    </location>
</feature>
<name>A0A418XZ15_9GAMM</name>
<dbReference type="InterPro" id="IPR005625">
    <property type="entry name" value="PepSY-ass_TM"/>
</dbReference>
<keyword evidence="3" id="KW-1185">Reference proteome</keyword>
<evidence type="ECO:0000313" key="3">
    <source>
        <dbReference type="Proteomes" id="UP000283734"/>
    </source>
</evidence>
<keyword evidence="1" id="KW-1133">Transmembrane helix</keyword>
<feature type="transmembrane region" description="Helical" evidence="1">
    <location>
        <begin position="384"/>
        <end position="406"/>
    </location>
</feature>
<feature type="transmembrane region" description="Helical" evidence="1">
    <location>
        <begin position="12"/>
        <end position="36"/>
    </location>
</feature>
<dbReference type="PANTHER" id="PTHR34219:SF9">
    <property type="entry name" value="IRON-REGULATED INNER MEMBRANE PROTEIN"/>
    <property type="match status" value="1"/>
</dbReference>
<feature type="transmembrane region" description="Helical" evidence="1">
    <location>
        <begin position="188"/>
        <end position="206"/>
    </location>
</feature>
<evidence type="ECO:0000313" key="2">
    <source>
        <dbReference type="EMBL" id="RJG18265.1"/>
    </source>
</evidence>
<protein>
    <submittedName>
        <fullName evidence="2">PepSY domain-containing protein</fullName>
    </submittedName>
</protein>
<dbReference type="RefSeq" id="WP_119917785.1">
    <property type="nucleotide sequence ID" value="NZ_QYYA01000002.1"/>
</dbReference>
<dbReference type="OrthoDB" id="9776609at2"/>
<dbReference type="Pfam" id="PF03929">
    <property type="entry name" value="PepSY_TM"/>
    <property type="match status" value="1"/>
</dbReference>
<comment type="caution">
    <text evidence="2">The sequence shown here is derived from an EMBL/GenBank/DDBJ whole genome shotgun (WGS) entry which is preliminary data.</text>
</comment>
<feature type="transmembrane region" description="Helical" evidence="1">
    <location>
        <begin position="480"/>
        <end position="496"/>
    </location>
</feature>
<dbReference type="PANTHER" id="PTHR34219">
    <property type="entry name" value="IRON-REGULATED INNER MEMBRANE PROTEIN-RELATED"/>
    <property type="match status" value="1"/>
</dbReference>
<feature type="transmembrane region" description="Helical" evidence="1">
    <location>
        <begin position="449"/>
        <end position="468"/>
    </location>
</feature>
<proteinExistence type="predicted"/>
<reference evidence="2 3" key="1">
    <citation type="submission" date="2018-09" db="EMBL/GenBank/DDBJ databases">
        <title>Alcanivorax profundi sp. nov., isolated from 1000 m-depth seawater of the Mariana Trench.</title>
        <authorList>
            <person name="Liu J."/>
        </authorList>
    </citation>
    <scope>NUCLEOTIDE SEQUENCE [LARGE SCALE GENOMIC DNA]</scope>
    <source>
        <strain evidence="2 3">MTEO17</strain>
    </source>
</reference>
<dbReference type="Proteomes" id="UP000283734">
    <property type="component" value="Unassembled WGS sequence"/>
</dbReference>
<evidence type="ECO:0000256" key="1">
    <source>
        <dbReference type="SAM" id="Phobius"/>
    </source>
</evidence>
<feature type="transmembrane region" description="Helical" evidence="1">
    <location>
        <begin position="142"/>
        <end position="167"/>
    </location>
</feature>
<feature type="transmembrane region" description="Helical" evidence="1">
    <location>
        <begin position="348"/>
        <end position="368"/>
    </location>
</feature>
<dbReference type="EMBL" id="QYYA01000002">
    <property type="protein sequence ID" value="RJG18265.1"/>
    <property type="molecule type" value="Genomic_DNA"/>
</dbReference>
<accession>A0A418XZ15</accession>
<keyword evidence="1" id="KW-0812">Transmembrane</keyword>
<organism evidence="2 3">
    <name type="scientific">Alcanivorax profundi</name>
    <dbReference type="NCBI Taxonomy" id="2338368"/>
    <lineage>
        <taxon>Bacteria</taxon>
        <taxon>Pseudomonadati</taxon>
        <taxon>Pseudomonadota</taxon>
        <taxon>Gammaproteobacteria</taxon>
        <taxon>Oceanospirillales</taxon>
        <taxon>Alcanivoracaceae</taxon>
        <taxon>Alcanivorax</taxon>
    </lineage>
</organism>
<gene>
    <name evidence="2" type="ORF">D4A39_07270</name>
</gene>